<keyword evidence="12" id="KW-1185">Reference proteome</keyword>
<sequence length="219" mass="25668">MGSIVQYVIKESGKIWELRDLRTDGWPLADSPMTPVLLCFAYLFMVKVWGPKFMESRKPFQLQNVMIAYNAFQIVLNGWLFCEICRLTWFNGYSIICQPMDYSENKDALRLVLMSYCLYISKLIDFLDTLFFILRKKENQITFLHVFHHTFTPLSVWLGFRYIPGGHSSFYPTCNTLVHTVMYFYYMMAAMGPSVQKIPVVEEIPHRFSNGSVRFARLA</sequence>
<evidence type="ECO:0000256" key="6">
    <source>
        <dbReference type="ARBA" id="ARBA00022989"/>
    </source>
</evidence>
<evidence type="ECO:0000256" key="3">
    <source>
        <dbReference type="ARBA" id="ARBA00022679"/>
    </source>
</evidence>
<accession>A0ABR0A5W2</accession>
<organism evidence="11 12">
    <name type="scientific">Daphnia magna</name>
    <dbReference type="NCBI Taxonomy" id="35525"/>
    <lineage>
        <taxon>Eukaryota</taxon>
        <taxon>Metazoa</taxon>
        <taxon>Ecdysozoa</taxon>
        <taxon>Arthropoda</taxon>
        <taxon>Crustacea</taxon>
        <taxon>Branchiopoda</taxon>
        <taxon>Diplostraca</taxon>
        <taxon>Cladocera</taxon>
        <taxon>Anomopoda</taxon>
        <taxon>Daphniidae</taxon>
        <taxon>Daphnia</taxon>
    </lineage>
</organism>
<comment type="subcellular location">
    <subcellularLocation>
        <location evidence="1">Membrane</location>
        <topology evidence="1">Multi-pass membrane protein</topology>
    </subcellularLocation>
</comment>
<evidence type="ECO:0000256" key="2">
    <source>
        <dbReference type="ARBA" id="ARBA00022516"/>
    </source>
</evidence>
<keyword evidence="8 10" id="KW-0472">Membrane</keyword>
<evidence type="ECO:0000313" key="12">
    <source>
        <dbReference type="Proteomes" id="UP001234178"/>
    </source>
</evidence>
<evidence type="ECO:0000256" key="7">
    <source>
        <dbReference type="ARBA" id="ARBA00023098"/>
    </source>
</evidence>
<keyword evidence="7 10" id="KW-0443">Lipid metabolism</keyword>
<dbReference type="InterPro" id="IPR030457">
    <property type="entry name" value="ELO_CS"/>
</dbReference>
<evidence type="ECO:0000256" key="4">
    <source>
        <dbReference type="ARBA" id="ARBA00022692"/>
    </source>
</evidence>
<feature type="transmembrane region" description="Helical" evidence="10">
    <location>
        <begin position="26"/>
        <end position="46"/>
    </location>
</feature>
<dbReference type="Proteomes" id="UP001234178">
    <property type="component" value="Unassembled WGS sequence"/>
</dbReference>
<feature type="transmembrane region" description="Helical" evidence="10">
    <location>
        <begin position="67"/>
        <end position="89"/>
    </location>
</feature>
<evidence type="ECO:0000256" key="5">
    <source>
        <dbReference type="ARBA" id="ARBA00022832"/>
    </source>
</evidence>
<comment type="caution">
    <text evidence="11">The sequence shown here is derived from an EMBL/GenBank/DDBJ whole genome shotgun (WGS) entry which is preliminary data.</text>
</comment>
<dbReference type="InterPro" id="IPR002076">
    <property type="entry name" value="ELO_fam"/>
</dbReference>
<keyword evidence="2 10" id="KW-0444">Lipid biosynthesis</keyword>
<keyword evidence="6 10" id="KW-1133">Transmembrane helix</keyword>
<comment type="caution">
    <text evidence="10">Lacks conserved residue(s) required for the propagation of feature annotation.</text>
</comment>
<comment type="catalytic activity">
    <reaction evidence="10">
        <text>a very-long-chain acyl-CoA + malonyl-CoA + H(+) = a very-long-chain 3-oxoacyl-CoA + CO2 + CoA</text>
        <dbReference type="Rhea" id="RHEA:32727"/>
        <dbReference type="ChEBI" id="CHEBI:15378"/>
        <dbReference type="ChEBI" id="CHEBI:16526"/>
        <dbReference type="ChEBI" id="CHEBI:57287"/>
        <dbReference type="ChEBI" id="CHEBI:57384"/>
        <dbReference type="ChEBI" id="CHEBI:90725"/>
        <dbReference type="ChEBI" id="CHEBI:90736"/>
        <dbReference type="EC" id="2.3.1.199"/>
    </reaction>
</comment>
<keyword evidence="4 10" id="KW-0812">Transmembrane</keyword>
<dbReference type="PROSITE" id="PS01188">
    <property type="entry name" value="ELO"/>
    <property type="match status" value="1"/>
</dbReference>
<gene>
    <name evidence="11" type="ORF">OUZ56_002474</name>
</gene>
<dbReference type="PANTHER" id="PTHR11157">
    <property type="entry name" value="FATTY ACID ACYL TRANSFERASE-RELATED"/>
    <property type="match status" value="1"/>
</dbReference>
<dbReference type="EC" id="2.3.1.199" evidence="10"/>
<name>A0ABR0A5W2_9CRUS</name>
<evidence type="ECO:0000256" key="8">
    <source>
        <dbReference type="ARBA" id="ARBA00023136"/>
    </source>
</evidence>
<comment type="similarity">
    <text evidence="10">Belongs to the ELO family.</text>
</comment>
<evidence type="ECO:0000256" key="10">
    <source>
        <dbReference type="RuleBase" id="RU361115"/>
    </source>
</evidence>
<evidence type="ECO:0000256" key="1">
    <source>
        <dbReference type="ARBA" id="ARBA00004141"/>
    </source>
</evidence>
<keyword evidence="5 10" id="KW-0276">Fatty acid metabolism</keyword>
<keyword evidence="3 10" id="KW-0808">Transferase</keyword>
<dbReference type="EMBL" id="JAOYFB010000036">
    <property type="protein sequence ID" value="KAK4020506.1"/>
    <property type="molecule type" value="Genomic_DNA"/>
</dbReference>
<evidence type="ECO:0000256" key="9">
    <source>
        <dbReference type="ARBA" id="ARBA00023160"/>
    </source>
</evidence>
<dbReference type="Pfam" id="PF01151">
    <property type="entry name" value="ELO"/>
    <property type="match status" value="1"/>
</dbReference>
<proteinExistence type="inferred from homology"/>
<feature type="transmembrane region" description="Helical" evidence="10">
    <location>
        <begin position="109"/>
        <end position="134"/>
    </location>
</feature>
<dbReference type="PANTHER" id="PTHR11157:SF69">
    <property type="entry name" value="ELONGATION OF VERY LONG CHAIN FATTY ACIDS PROTEIN 7"/>
    <property type="match status" value="1"/>
</dbReference>
<keyword evidence="9 10" id="KW-0275">Fatty acid biosynthesis</keyword>
<evidence type="ECO:0000313" key="11">
    <source>
        <dbReference type="EMBL" id="KAK4020506.1"/>
    </source>
</evidence>
<protein>
    <recommendedName>
        <fullName evidence="10">Elongation of very long chain fatty acids protein</fullName>
        <ecNumber evidence="10">2.3.1.199</ecNumber>
    </recommendedName>
    <alternativeName>
        <fullName evidence="10">Very-long-chain 3-oxoacyl-CoA synthase</fullName>
    </alternativeName>
</protein>
<reference evidence="11 12" key="1">
    <citation type="journal article" date="2023" name="Nucleic Acids Res.">
        <title>The hologenome of Daphnia magna reveals possible DNA methylation and microbiome-mediated evolution of the host genome.</title>
        <authorList>
            <person name="Chaturvedi A."/>
            <person name="Li X."/>
            <person name="Dhandapani V."/>
            <person name="Marshall H."/>
            <person name="Kissane S."/>
            <person name="Cuenca-Cambronero M."/>
            <person name="Asole G."/>
            <person name="Calvet F."/>
            <person name="Ruiz-Romero M."/>
            <person name="Marangio P."/>
            <person name="Guigo R."/>
            <person name="Rago D."/>
            <person name="Mirbahai L."/>
            <person name="Eastwood N."/>
            <person name="Colbourne J.K."/>
            <person name="Zhou J."/>
            <person name="Mallon E."/>
            <person name="Orsini L."/>
        </authorList>
    </citation>
    <scope>NUCLEOTIDE SEQUENCE [LARGE SCALE GENOMIC DNA]</scope>
    <source>
        <strain evidence="11">LRV0_1</strain>
    </source>
</reference>